<dbReference type="Pfam" id="PF06283">
    <property type="entry name" value="ThuA"/>
    <property type="match status" value="1"/>
</dbReference>
<evidence type="ECO:0000313" key="2">
    <source>
        <dbReference type="EMBL" id="SMQ69147.1"/>
    </source>
</evidence>
<dbReference type="InterPro" id="IPR029010">
    <property type="entry name" value="ThuA-like"/>
</dbReference>
<dbReference type="RefSeq" id="WP_234989984.1">
    <property type="nucleotide sequence ID" value="NZ_FXWG01000002.1"/>
</dbReference>
<evidence type="ECO:0000259" key="1">
    <source>
        <dbReference type="Pfam" id="PF06283"/>
    </source>
</evidence>
<dbReference type="AlphaFoldDB" id="A0A1Y6F2V8"/>
<dbReference type="PANTHER" id="PTHR40469">
    <property type="entry name" value="SECRETED GLYCOSYL HYDROLASE"/>
    <property type="match status" value="1"/>
</dbReference>
<accession>A0A1Y6F2V8</accession>
<protein>
    <recommendedName>
        <fullName evidence="1">ThuA-like domain-containing protein</fullName>
    </recommendedName>
</protein>
<organism evidence="2 3">
    <name type="scientific">Altererythrobacter xiamenensis</name>
    <dbReference type="NCBI Taxonomy" id="1316679"/>
    <lineage>
        <taxon>Bacteria</taxon>
        <taxon>Pseudomonadati</taxon>
        <taxon>Pseudomonadota</taxon>
        <taxon>Alphaproteobacteria</taxon>
        <taxon>Sphingomonadales</taxon>
        <taxon>Erythrobacteraceae</taxon>
        <taxon>Altererythrobacter</taxon>
    </lineage>
</organism>
<name>A0A1Y6F2V8_9SPHN</name>
<dbReference type="Proteomes" id="UP000194420">
    <property type="component" value="Unassembled WGS sequence"/>
</dbReference>
<gene>
    <name evidence="2" type="ORF">SAMN06297468_1379</name>
</gene>
<dbReference type="Gene3D" id="3.40.50.880">
    <property type="match status" value="1"/>
</dbReference>
<evidence type="ECO:0000313" key="3">
    <source>
        <dbReference type="Proteomes" id="UP000194420"/>
    </source>
</evidence>
<reference evidence="3" key="1">
    <citation type="submission" date="2017-04" db="EMBL/GenBank/DDBJ databases">
        <authorList>
            <person name="Varghese N."/>
            <person name="Submissions S."/>
        </authorList>
    </citation>
    <scope>NUCLEOTIDE SEQUENCE [LARGE SCALE GENOMIC DNA]</scope>
</reference>
<feature type="domain" description="ThuA-like" evidence="1">
    <location>
        <begin position="37"/>
        <end position="223"/>
    </location>
</feature>
<proteinExistence type="predicted"/>
<sequence>MAEANTTQPAQRIDAHFIAAGKYHDIDYPRLEVLKLLAEHPHIRTTVACDYSGLERLNQCRFLITYTCDLMPTEEQAKQLRAWIEAGGKWLALHGTNSILVFTEDGLVDAPNDRPDVMEMLGTQFKAHPPIGPFPVEVVNKDHELTRGIEDFEVVDELYLSKTTAEIDTLMQTTFEGEATGFVDEKWEKTAVPILYTRDIGDGRIVYNTLGHCRGHYDLPGMQDFYPHKEMCAWNYDVYYDLLRRSIAWAMRDTARDGA</sequence>
<keyword evidence="3" id="KW-1185">Reference proteome</keyword>
<dbReference type="SUPFAM" id="SSF52317">
    <property type="entry name" value="Class I glutamine amidotransferase-like"/>
    <property type="match status" value="1"/>
</dbReference>
<dbReference type="InterPro" id="IPR029062">
    <property type="entry name" value="Class_I_gatase-like"/>
</dbReference>
<dbReference type="PANTHER" id="PTHR40469:SF2">
    <property type="entry name" value="GALACTOSE-BINDING DOMAIN-LIKE SUPERFAMILY PROTEIN"/>
    <property type="match status" value="1"/>
</dbReference>
<dbReference type="EMBL" id="FXWG01000002">
    <property type="protein sequence ID" value="SMQ69147.1"/>
    <property type="molecule type" value="Genomic_DNA"/>
</dbReference>